<accession>A0A8K1CRI4</accession>
<keyword evidence="2" id="KW-0560">Oxidoreductase</keyword>
<reference evidence="3" key="1">
    <citation type="submission" date="2019-03" db="EMBL/GenBank/DDBJ databases">
        <title>Long read genome sequence of the mycoparasitic Pythium oligandrum ATCC 38472 isolated from sugarbeet rhizosphere.</title>
        <authorList>
            <person name="Gaulin E."/>
        </authorList>
    </citation>
    <scope>NUCLEOTIDE SEQUENCE</scope>
    <source>
        <strain evidence="3">ATCC 38472_TT</strain>
    </source>
</reference>
<dbReference type="OrthoDB" id="157595at2759"/>
<comment type="caution">
    <text evidence="3">The sequence shown here is derived from an EMBL/GenBank/DDBJ whole genome shotgun (WGS) entry which is preliminary data.</text>
</comment>
<dbReference type="GO" id="GO:0016491">
    <property type="term" value="F:oxidoreductase activity"/>
    <property type="evidence" value="ECO:0007669"/>
    <property type="project" value="UniProtKB-KW"/>
</dbReference>
<evidence type="ECO:0000256" key="2">
    <source>
        <dbReference type="ARBA" id="ARBA00023002"/>
    </source>
</evidence>
<dbReference type="SUPFAM" id="SSF51735">
    <property type="entry name" value="NAD(P)-binding Rossmann-fold domains"/>
    <property type="match status" value="1"/>
</dbReference>
<evidence type="ECO:0008006" key="5">
    <source>
        <dbReference type="Google" id="ProtNLM"/>
    </source>
</evidence>
<evidence type="ECO:0000313" key="4">
    <source>
        <dbReference type="Proteomes" id="UP000794436"/>
    </source>
</evidence>
<dbReference type="InterPro" id="IPR036291">
    <property type="entry name" value="NAD(P)-bd_dom_sf"/>
</dbReference>
<evidence type="ECO:0000256" key="1">
    <source>
        <dbReference type="ARBA" id="ARBA00006484"/>
    </source>
</evidence>
<dbReference type="InterPro" id="IPR002347">
    <property type="entry name" value="SDR_fam"/>
</dbReference>
<proteinExistence type="inferred from homology"/>
<sequence>MSSNAKKVIIVTGGTTGIGLECGRALAKYDNVHVIITGRNKQRVDNAITEMKQTAAASSIVEGSIMDNANLKSVRDFANSIRDRDLQLFSIVGNAGIQATKKELSADGFESTMATNHIGHFLLVKLLLGRTKRVVMVSSETHDPAEKTPAPAPDMSDLDQLAFGREKFHGMGTYGESKLCNMLHVKEIARSHRKEALAYSPGFTPDTEFLRPHPRIFAALFKFFARLIFPLLLGIRVNSAKSAGEFLALMATADSIAANGWRNGDYILVDMVHKESEQARDPVLAKQLWDKSEEWVKPFVQ</sequence>
<dbReference type="Gene3D" id="3.40.50.720">
    <property type="entry name" value="NAD(P)-binding Rossmann-like Domain"/>
    <property type="match status" value="1"/>
</dbReference>
<keyword evidence="4" id="KW-1185">Reference proteome</keyword>
<evidence type="ECO:0000313" key="3">
    <source>
        <dbReference type="EMBL" id="TMW67415.1"/>
    </source>
</evidence>
<organism evidence="3 4">
    <name type="scientific">Pythium oligandrum</name>
    <name type="common">Mycoparasitic fungus</name>
    <dbReference type="NCBI Taxonomy" id="41045"/>
    <lineage>
        <taxon>Eukaryota</taxon>
        <taxon>Sar</taxon>
        <taxon>Stramenopiles</taxon>
        <taxon>Oomycota</taxon>
        <taxon>Peronosporomycetes</taxon>
        <taxon>Pythiales</taxon>
        <taxon>Pythiaceae</taxon>
        <taxon>Pythium</taxon>
    </lineage>
</organism>
<gene>
    <name evidence="3" type="ORF">Poli38472_011035</name>
</gene>
<protein>
    <recommendedName>
        <fullName evidence="5">Protochlorophyllide reductase</fullName>
    </recommendedName>
</protein>
<dbReference type="PANTHER" id="PTHR24320">
    <property type="entry name" value="RETINOL DEHYDROGENASE"/>
    <property type="match status" value="1"/>
</dbReference>
<dbReference type="Proteomes" id="UP000794436">
    <property type="component" value="Unassembled WGS sequence"/>
</dbReference>
<name>A0A8K1CRI4_PYTOL</name>
<dbReference type="EMBL" id="SPLM01000004">
    <property type="protein sequence ID" value="TMW67415.1"/>
    <property type="molecule type" value="Genomic_DNA"/>
</dbReference>
<comment type="similarity">
    <text evidence="1">Belongs to the short-chain dehydrogenases/reductases (SDR) family.</text>
</comment>
<dbReference type="PANTHER" id="PTHR24320:SF283">
    <property type="entry name" value="RETINOL DEHYDROGENASE 11"/>
    <property type="match status" value="1"/>
</dbReference>
<dbReference type="AlphaFoldDB" id="A0A8K1CRI4"/>
<dbReference type="Pfam" id="PF00106">
    <property type="entry name" value="adh_short"/>
    <property type="match status" value="1"/>
</dbReference>